<keyword evidence="4" id="KW-0949">S-adenosyl-L-methionine</keyword>
<evidence type="ECO:0000313" key="6">
    <source>
        <dbReference type="EMBL" id="MBP0902403.1"/>
    </source>
</evidence>
<dbReference type="InterPro" id="IPR029063">
    <property type="entry name" value="SAM-dependent_MTases_sf"/>
</dbReference>
<keyword evidence="3" id="KW-0808">Transferase</keyword>
<name>A0ABS4BP88_9FLAO</name>
<keyword evidence="2" id="KW-0489">Methyltransferase</keyword>
<dbReference type="PROSITE" id="PS00092">
    <property type="entry name" value="N6_MTASE"/>
    <property type="match status" value="1"/>
</dbReference>
<dbReference type="Pfam" id="PF02086">
    <property type="entry name" value="MethyltransfD12"/>
    <property type="match status" value="1"/>
</dbReference>
<organism evidence="6 7">
    <name type="scientific">Mariniflexile gromovii</name>
    <dbReference type="NCBI Taxonomy" id="362523"/>
    <lineage>
        <taxon>Bacteria</taxon>
        <taxon>Pseudomonadati</taxon>
        <taxon>Bacteroidota</taxon>
        <taxon>Flavobacteriia</taxon>
        <taxon>Flavobacteriales</taxon>
        <taxon>Flavobacteriaceae</taxon>
        <taxon>Mariniflexile</taxon>
    </lineage>
</organism>
<dbReference type="PANTHER" id="PTHR30481">
    <property type="entry name" value="DNA ADENINE METHYLASE"/>
    <property type="match status" value="1"/>
</dbReference>
<evidence type="ECO:0000256" key="5">
    <source>
        <dbReference type="ARBA" id="ARBA00047942"/>
    </source>
</evidence>
<dbReference type="EC" id="2.1.1.72" evidence="1"/>
<evidence type="ECO:0000256" key="1">
    <source>
        <dbReference type="ARBA" id="ARBA00011900"/>
    </source>
</evidence>
<evidence type="ECO:0000256" key="4">
    <source>
        <dbReference type="ARBA" id="ARBA00022691"/>
    </source>
</evidence>
<evidence type="ECO:0000256" key="2">
    <source>
        <dbReference type="ARBA" id="ARBA00022603"/>
    </source>
</evidence>
<reference evidence="6 7" key="1">
    <citation type="submission" date="2021-04" db="EMBL/GenBank/DDBJ databases">
        <title>Mariniflexile gromovii gen. nov., sp. nov., a gliding bacterium isolated from the sea urchin Strongylocentrotus intermedius.</title>
        <authorList>
            <person name="Ko S."/>
            <person name="Le V."/>
            <person name="Ahn C.-Y."/>
            <person name="Oh H.-M."/>
        </authorList>
    </citation>
    <scope>NUCLEOTIDE SEQUENCE [LARGE SCALE GENOMIC DNA]</scope>
    <source>
        <strain evidence="6 7">KCTC 12570</strain>
    </source>
</reference>
<evidence type="ECO:0000313" key="7">
    <source>
        <dbReference type="Proteomes" id="UP000670776"/>
    </source>
</evidence>
<sequence length="220" mass="26314">MKKYIGNKNVPGVIEFLINRVPKSERYFSFFTGGAGLENSVYTRDVYFTCSEKDKSLHGIHKGFYYNDYRSVIEDNVFTSADFIFCDPPYLLKTRKSKKKLYKYDWETPEHIEFLNYIMGLKKPRIMITHPKCELYDQQLKDWSIEEFEYMTRSGIFKDGLYTNYNAADIELITYECLGDNFIERQAIKRQRKNIVNKFKNMDCKKRHAIIEELRKEMLL</sequence>
<keyword evidence="7" id="KW-1185">Reference proteome</keyword>
<gene>
    <name evidence="6" type="ORF">J8H85_01065</name>
</gene>
<protein>
    <recommendedName>
        <fullName evidence="1">site-specific DNA-methyltransferase (adenine-specific)</fullName>
        <ecNumber evidence="1">2.1.1.72</ecNumber>
    </recommendedName>
</protein>
<proteinExistence type="predicted"/>
<evidence type="ECO:0000256" key="3">
    <source>
        <dbReference type="ARBA" id="ARBA00022679"/>
    </source>
</evidence>
<dbReference type="RefSeq" id="WP_209651791.1">
    <property type="nucleotide sequence ID" value="NZ_JAGJCB010000001.1"/>
</dbReference>
<dbReference type="Proteomes" id="UP000670776">
    <property type="component" value="Unassembled WGS sequence"/>
</dbReference>
<comment type="caution">
    <text evidence="6">The sequence shown here is derived from an EMBL/GenBank/DDBJ whole genome shotgun (WGS) entry which is preliminary data.</text>
</comment>
<dbReference type="EMBL" id="JAGJCB010000001">
    <property type="protein sequence ID" value="MBP0902403.1"/>
    <property type="molecule type" value="Genomic_DNA"/>
</dbReference>
<dbReference type="InterPro" id="IPR002052">
    <property type="entry name" value="DNA_methylase_N6_adenine_CS"/>
</dbReference>
<accession>A0ABS4BP88</accession>
<dbReference type="Gene3D" id="3.40.50.150">
    <property type="entry name" value="Vaccinia Virus protein VP39"/>
    <property type="match status" value="1"/>
</dbReference>
<dbReference type="InterPro" id="IPR012327">
    <property type="entry name" value="MeTrfase_D12"/>
</dbReference>
<comment type="catalytic activity">
    <reaction evidence="5">
        <text>a 2'-deoxyadenosine in DNA + S-adenosyl-L-methionine = an N(6)-methyl-2'-deoxyadenosine in DNA + S-adenosyl-L-homocysteine + H(+)</text>
        <dbReference type="Rhea" id="RHEA:15197"/>
        <dbReference type="Rhea" id="RHEA-COMP:12418"/>
        <dbReference type="Rhea" id="RHEA-COMP:12419"/>
        <dbReference type="ChEBI" id="CHEBI:15378"/>
        <dbReference type="ChEBI" id="CHEBI:57856"/>
        <dbReference type="ChEBI" id="CHEBI:59789"/>
        <dbReference type="ChEBI" id="CHEBI:90615"/>
        <dbReference type="ChEBI" id="CHEBI:90616"/>
        <dbReference type="EC" id="2.1.1.72"/>
    </reaction>
</comment>
<dbReference type="SUPFAM" id="SSF53335">
    <property type="entry name" value="S-adenosyl-L-methionine-dependent methyltransferases"/>
    <property type="match status" value="1"/>
</dbReference>